<dbReference type="AlphaFoldDB" id="A0AAD7NVP6"/>
<reference evidence="1" key="1">
    <citation type="submission" date="2023-03" db="EMBL/GenBank/DDBJ databases">
        <title>Massive genome expansion in bonnet fungi (Mycena s.s.) driven by repeated elements and novel gene families across ecological guilds.</title>
        <authorList>
            <consortium name="Lawrence Berkeley National Laboratory"/>
            <person name="Harder C.B."/>
            <person name="Miyauchi S."/>
            <person name="Viragh M."/>
            <person name="Kuo A."/>
            <person name="Thoen E."/>
            <person name="Andreopoulos B."/>
            <person name="Lu D."/>
            <person name="Skrede I."/>
            <person name="Drula E."/>
            <person name="Henrissat B."/>
            <person name="Morin E."/>
            <person name="Kohler A."/>
            <person name="Barry K."/>
            <person name="LaButti K."/>
            <person name="Morin E."/>
            <person name="Salamov A."/>
            <person name="Lipzen A."/>
            <person name="Mereny Z."/>
            <person name="Hegedus B."/>
            <person name="Baldrian P."/>
            <person name="Stursova M."/>
            <person name="Weitz H."/>
            <person name="Taylor A."/>
            <person name="Grigoriev I.V."/>
            <person name="Nagy L.G."/>
            <person name="Martin F."/>
            <person name="Kauserud H."/>
        </authorList>
    </citation>
    <scope>NUCLEOTIDE SEQUENCE</scope>
    <source>
        <strain evidence="1">CBHHK188m</strain>
    </source>
</reference>
<sequence>MACGPHPRPPSTTPSTSVYKRDGWGLVYTNLRVPYTVLVRYLAHDINFAEFLAEVDVKVGHTSSYRTRRRAYRKCERGIAIVWGCAFVARQRILAENITHRILRAMGVEPLIYPCPGCAVRHHEYFPLLQVGGLVGMERVILAAIRATGQTRVDKIVFDESGRQIRKFRVS</sequence>
<organism evidence="1 2">
    <name type="scientific">Mycena maculata</name>
    <dbReference type="NCBI Taxonomy" id="230809"/>
    <lineage>
        <taxon>Eukaryota</taxon>
        <taxon>Fungi</taxon>
        <taxon>Dikarya</taxon>
        <taxon>Basidiomycota</taxon>
        <taxon>Agaricomycotina</taxon>
        <taxon>Agaricomycetes</taxon>
        <taxon>Agaricomycetidae</taxon>
        <taxon>Agaricales</taxon>
        <taxon>Marasmiineae</taxon>
        <taxon>Mycenaceae</taxon>
        <taxon>Mycena</taxon>
    </lineage>
</organism>
<gene>
    <name evidence="1" type="ORF">DFH07DRAFT_951482</name>
</gene>
<keyword evidence="2" id="KW-1185">Reference proteome</keyword>
<evidence type="ECO:0000313" key="2">
    <source>
        <dbReference type="Proteomes" id="UP001215280"/>
    </source>
</evidence>
<proteinExistence type="predicted"/>
<dbReference type="EMBL" id="JARJLG010000011">
    <property type="protein sequence ID" value="KAJ7776869.1"/>
    <property type="molecule type" value="Genomic_DNA"/>
</dbReference>
<dbReference type="Proteomes" id="UP001215280">
    <property type="component" value="Unassembled WGS sequence"/>
</dbReference>
<evidence type="ECO:0000313" key="1">
    <source>
        <dbReference type="EMBL" id="KAJ7776869.1"/>
    </source>
</evidence>
<protein>
    <submittedName>
        <fullName evidence="1">Uncharacterized protein</fullName>
    </submittedName>
</protein>
<name>A0AAD7NVP6_9AGAR</name>
<comment type="caution">
    <text evidence="1">The sequence shown here is derived from an EMBL/GenBank/DDBJ whole genome shotgun (WGS) entry which is preliminary data.</text>
</comment>
<accession>A0AAD7NVP6</accession>